<dbReference type="Proteomes" id="UP000729402">
    <property type="component" value="Unassembled WGS sequence"/>
</dbReference>
<name>A0A8J5RL24_ZIZPA</name>
<reference evidence="7" key="2">
    <citation type="submission" date="2021-02" db="EMBL/GenBank/DDBJ databases">
        <authorList>
            <person name="Kimball J.A."/>
            <person name="Haas M.W."/>
            <person name="Macchietto M."/>
            <person name="Kono T."/>
            <person name="Duquette J."/>
            <person name="Shao M."/>
        </authorList>
    </citation>
    <scope>NUCLEOTIDE SEQUENCE</scope>
    <source>
        <tissue evidence="7">Fresh leaf tissue</tissue>
    </source>
</reference>
<dbReference type="AlphaFoldDB" id="A0A8J5RL24"/>
<organism evidence="7 8">
    <name type="scientific">Zizania palustris</name>
    <name type="common">Northern wild rice</name>
    <dbReference type="NCBI Taxonomy" id="103762"/>
    <lineage>
        <taxon>Eukaryota</taxon>
        <taxon>Viridiplantae</taxon>
        <taxon>Streptophyta</taxon>
        <taxon>Embryophyta</taxon>
        <taxon>Tracheophyta</taxon>
        <taxon>Spermatophyta</taxon>
        <taxon>Magnoliopsida</taxon>
        <taxon>Liliopsida</taxon>
        <taxon>Poales</taxon>
        <taxon>Poaceae</taxon>
        <taxon>BOP clade</taxon>
        <taxon>Oryzoideae</taxon>
        <taxon>Oryzeae</taxon>
        <taxon>Zizaniinae</taxon>
        <taxon>Zizania</taxon>
    </lineage>
</organism>
<evidence type="ECO:0000256" key="3">
    <source>
        <dbReference type="ARBA" id="ARBA00022737"/>
    </source>
</evidence>
<evidence type="ECO:0000259" key="6">
    <source>
        <dbReference type="Pfam" id="PF18052"/>
    </source>
</evidence>
<dbReference type="OrthoDB" id="676834at2759"/>
<evidence type="ECO:0000313" key="8">
    <source>
        <dbReference type="Proteomes" id="UP000729402"/>
    </source>
</evidence>
<evidence type="ECO:0000256" key="2">
    <source>
        <dbReference type="ARBA" id="ARBA00022614"/>
    </source>
</evidence>
<keyword evidence="3" id="KW-0677">Repeat</keyword>
<proteinExistence type="inferred from homology"/>
<keyword evidence="8" id="KW-1185">Reference proteome</keyword>
<dbReference type="InterPro" id="IPR041118">
    <property type="entry name" value="Rx_N"/>
</dbReference>
<dbReference type="GO" id="GO:0006952">
    <property type="term" value="P:defense response"/>
    <property type="evidence" value="ECO:0007669"/>
    <property type="project" value="UniProtKB-KW"/>
</dbReference>
<feature type="domain" description="Disease resistance N-terminal" evidence="6">
    <location>
        <begin position="30"/>
        <end position="112"/>
    </location>
</feature>
<keyword evidence="5" id="KW-0611">Plant defense</keyword>
<evidence type="ECO:0000313" key="7">
    <source>
        <dbReference type="EMBL" id="KAG8043566.1"/>
    </source>
</evidence>
<keyword evidence="4" id="KW-0547">Nucleotide-binding</keyword>
<comment type="caution">
    <text evidence="7">The sequence shown here is derived from an EMBL/GenBank/DDBJ whole genome shotgun (WGS) entry which is preliminary data.</text>
</comment>
<sequence>MYHLPTLREKLQPAARDMAELVAIPAAQWVVSKALGLLSDGLVEAWKDSKELVPNIEAIKTELLYAQAMLENARGREIHNSALAELLHRLRCVAYSAEDVLDELDYFRIQDELEGTFDTVDRGSFHDLIRDARHTTKTVTKKLAGFTTCFSASSSKQEHGGGYTDEEESRDTVRSIGKRISSLPPVHDDARTRICITPWKKQNRPDKTPKLDFDKGSMSIKMSDIVEQLKSLCSEGLHLFLI</sequence>
<dbReference type="GO" id="GO:0000166">
    <property type="term" value="F:nucleotide binding"/>
    <property type="evidence" value="ECO:0007669"/>
    <property type="project" value="UniProtKB-KW"/>
</dbReference>
<dbReference type="EMBL" id="JAAALK010000953">
    <property type="protein sequence ID" value="KAG8043566.1"/>
    <property type="molecule type" value="Genomic_DNA"/>
</dbReference>
<keyword evidence="2" id="KW-0433">Leucine-rich repeat</keyword>
<comment type="similarity">
    <text evidence="1">Belongs to the disease resistance NB-LRR family.</text>
</comment>
<protein>
    <recommendedName>
        <fullName evidence="6">Disease resistance N-terminal domain-containing protein</fullName>
    </recommendedName>
</protein>
<reference evidence="7" key="1">
    <citation type="journal article" date="2021" name="bioRxiv">
        <title>Whole Genome Assembly and Annotation of Northern Wild Rice, Zizania palustris L., Supports a Whole Genome Duplication in the Zizania Genus.</title>
        <authorList>
            <person name="Haas M."/>
            <person name="Kono T."/>
            <person name="Macchietto M."/>
            <person name="Millas R."/>
            <person name="McGilp L."/>
            <person name="Shao M."/>
            <person name="Duquette J."/>
            <person name="Hirsch C.N."/>
            <person name="Kimball J."/>
        </authorList>
    </citation>
    <scope>NUCLEOTIDE SEQUENCE</scope>
    <source>
        <tissue evidence="7">Fresh leaf tissue</tissue>
    </source>
</reference>
<dbReference type="Pfam" id="PF18052">
    <property type="entry name" value="Rx_N"/>
    <property type="match status" value="1"/>
</dbReference>
<evidence type="ECO:0000256" key="1">
    <source>
        <dbReference type="ARBA" id="ARBA00008894"/>
    </source>
</evidence>
<gene>
    <name evidence="7" type="ORF">GUJ93_ZPchr0458g22845</name>
</gene>
<accession>A0A8J5RL24</accession>
<evidence type="ECO:0000256" key="5">
    <source>
        <dbReference type="ARBA" id="ARBA00022821"/>
    </source>
</evidence>
<evidence type="ECO:0000256" key="4">
    <source>
        <dbReference type="ARBA" id="ARBA00022741"/>
    </source>
</evidence>